<dbReference type="Gene3D" id="1.20.1250.20">
    <property type="entry name" value="MFS general substrate transporter like domains"/>
    <property type="match status" value="1"/>
</dbReference>
<sequence length="389" mass="39451">MAVAFTVLMAFGTAPTPLWPLYEARDHFGATTVTVAYASMVVGAAGAFLGLGHLSDRVGRRRIIVPALLVGIVASVVLIVWRDLPGLIAGRILNGVGLGLMASTATTYLHDLYHEARPDRRDSVLPGIVATAANLGGLASGPLIAGAAAEWLPTPLITTQAIFTLAMAVCLALVLCTPETVDLELPAADPPSRFVLCPGGRRTFGAAGALGAFASLGASVLHGTLHTDSHLVVGLAAFLMFGCAAAAQLVLGRLPLPRLLTVGAVVFPVGLALCALALHHPALWLYLVAVSLSGAGSGLLFKAGVERAGSVAGPASRAGVLAVFFVVAYPGMGLPSVLFSIALRHFAVQTAMIGFAAVLSCGAVVSVAVALRDRAPGPGTLSAQPASPS</sequence>
<evidence type="ECO:0000256" key="2">
    <source>
        <dbReference type="ARBA" id="ARBA00022448"/>
    </source>
</evidence>
<dbReference type="PROSITE" id="PS50850">
    <property type="entry name" value="MFS"/>
    <property type="match status" value="1"/>
</dbReference>
<evidence type="ECO:0000256" key="4">
    <source>
        <dbReference type="ARBA" id="ARBA00022692"/>
    </source>
</evidence>
<proteinExistence type="predicted"/>
<dbReference type="PANTHER" id="PTHR23517">
    <property type="entry name" value="RESISTANCE PROTEIN MDTM, PUTATIVE-RELATED-RELATED"/>
    <property type="match status" value="1"/>
</dbReference>
<keyword evidence="2" id="KW-0813">Transport</keyword>
<reference evidence="10" key="1">
    <citation type="submission" date="2023-07" db="EMBL/GenBank/DDBJ databases">
        <title>Whole genome shotgun sequence of Streptomyces cacaoi subsp. asoensis NBRC 13813.</title>
        <authorList>
            <person name="Komaki H."/>
            <person name="Tamura T."/>
        </authorList>
    </citation>
    <scope>NUCLEOTIDE SEQUENCE [LARGE SCALE GENOMIC DNA]</scope>
    <source>
        <strain evidence="10">NBRC 13813</strain>
    </source>
</reference>
<comment type="caution">
    <text evidence="9">The sequence shown here is derived from an EMBL/GenBank/DDBJ whole genome shotgun (WGS) entry which is preliminary data.</text>
</comment>
<evidence type="ECO:0000313" key="10">
    <source>
        <dbReference type="Proteomes" id="UP000649259"/>
    </source>
</evidence>
<name>A0ABQ3SAK5_9ACTN</name>
<dbReference type="EMBL" id="BNEB01000005">
    <property type="protein sequence ID" value="GHI65077.1"/>
    <property type="molecule type" value="Genomic_DNA"/>
</dbReference>
<feature type="transmembrane region" description="Helical" evidence="7">
    <location>
        <begin position="259"/>
        <end position="278"/>
    </location>
</feature>
<feature type="transmembrane region" description="Helical" evidence="7">
    <location>
        <begin position="63"/>
        <end position="82"/>
    </location>
</feature>
<organism evidence="9 10">
    <name type="scientific">Streptomyces asoensis</name>
    <dbReference type="NCBI Taxonomy" id="249586"/>
    <lineage>
        <taxon>Bacteria</taxon>
        <taxon>Bacillati</taxon>
        <taxon>Actinomycetota</taxon>
        <taxon>Actinomycetes</taxon>
        <taxon>Kitasatosporales</taxon>
        <taxon>Streptomycetaceae</taxon>
        <taxon>Streptomyces</taxon>
    </lineage>
</organism>
<feature type="domain" description="Major facilitator superfamily (MFS) profile" evidence="8">
    <location>
        <begin position="1"/>
        <end position="389"/>
    </location>
</feature>
<keyword evidence="5 7" id="KW-1133">Transmembrane helix</keyword>
<evidence type="ECO:0000256" key="5">
    <source>
        <dbReference type="ARBA" id="ARBA00022989"/>
    </source>
</evidence>
<evidence type="ECO:0000256" key="1">
    <source>
        <dbReference type="ARBA" id="ARBA00004651"/>
    </source>
</evidence>
<keyword evidence="3" id="KW-1003">Cell membrane</keyword>
<keyword evidence="6 7" id="KW-0472">Membrane</keyword>
<keyword evidence="4 7" id="KW-0812">Transmembrane</keyword>
<dbReference type="InterPro" id="IPR011701">
    <property type="entry name" value="MFS"/>
</dbReference>
<dbReference type="SUPFAM" id="SSF103473">
    <property type="entry name" value="MFS general substrate transporter"/>
    <property type="match status" value="1"/>
</dbReference>
<comment type="subcellular location">
    <subcellularLocation>
        <location evidence="1">Cell membrane</location>
        <topology evidence="1">Multi-pass membrane protein</topology>
    </subcellularLocation>
</comment>
<feature type="transmembrane region" description="Helical" evidence="7">
    <location>
        <begin position="124"/>
        <end position="145"/>
    </location>
</feature>
<feature type="transmembrane region" description="Helical" evidence="7">
    <location>
        <begin position="88"/>
        <end position="112"/>
    </location>
</feature>
<evidence type="ECO:0000256" key="7">
    <source>
        <dbReference type="SAM" id="Phobius"/>
    </source>
</evidence>
<evidence type="ECO:0000259" key="8">
    <source>
        <dbReference type="PROSITE" id="PS50850"/>
    </source>
</evidence>
<evidence type="ECO:0000256" key="6">
    <source>
        <dbReference type="ARBA" id="ARBA00023136"/>
    </source>
</evidence>
<evidence type="ECO:0000313" key="9">
    <source>
        <dbReference type="EMBL" id="GHI65077.1"/>
    </source>
</evidence>
<evidence type="ECO:0000256" key="3">
    <source>
        <dbReference type="ARBA" id="ARBA00022475"/>
    </source>
</evidence>
<dbReference type="InterPro" id="IPR020846">
    <property type="entry name" value="MFS_dom"/>
</dbReference>
<dbReference type="InterPro" id="IPR050171">
    <property type="entry name" value="MFS_Transporters"/>
</dbReference>
<feature type="transmembrane region" description="Helical" evidence="7">
    <location>
        <begin position="157"/>
        <end position="176"/>
    </location>
</feature>
<feature type="transmembrane region" description="Helical" evidence="7">
    <location>
        <begin position="30"/>
        <end position="51"/>
    </location>
</feature>
<accession>A0ABQ3SAK5</accession>
<feature type="transmembrane region" description="Helical" evidence="7">
    <location>
        <begin position="317"/>
        <end position="341"/>
    </location>
</feature>
<dbReference type="Proteomes" id="UP000649259">
    <property type="component" value="Unassembled WGS sequence"/>
</dbReference>
<keyword evidence="10" id="KW-1185">Reference proteome</keyword>
<feature type="transmembrane region" description="Helical" evidence="7">
    <location>
        <begin position="347"/>
        <end position="371"/>
    </location>
</feature>
<feature type="transmembrane region" description="Helical" evidence="7">
    <location>
        <begin position="231"/>
        <end position="252"/>
    </location>
</feature>
<gene>
    <name evidence="9" type="ORF">Saso_67270</name>
</gene>
<feature type="transmembrane region" description="Helical" evidence="7">
    <location>
        <begin position="203"/>
        <end position="225"/>
    </location>
</feature>
<dbReference type="PANTHER" id="PTHR23517:SF13">
    <property type="entry name" value="MAJOR FACILITATOR SUPERFAMILY MFS_1"/>
    <property type="match status" value="1"/>
</dbReference>
<dbReference type="InterPro" id="IPR036259">
    <property type="entry name" value="MFS_trans_sf"/>
</dbReference>
<protein>
    <submittedName>
        <fullName evidence="9">MFS transporter</fullName>
    </submittedName>
</protein>
<dbReference type="Pfam" id="PF07690">
    <property type="entry name" value="MFS_1"/>
    <property type="match status" value="1"/>
</dbReference>
<feature type="transmembrane region" description="Helical" evidence="7">
    <location>
        <begin position="284"/>
        <end position="305"/>
    </location>
</feature>